<dbReference type="OMA" id="LFCKANT"/>
<organism evidence="2 3">
    <name type="scientific">Macleaya cordata</name>
    <name type="common">Five-seeded plume-poppy</name>
    <name type="synonym">Bocconia cordata</name>
    <dbReference type="NCBI Taxonomy" id="56857"/>
    <lineage>
        <taxon>Eukaryota</taxon>
        <taxon>Viridiplantae</taxon>
        <taxon>Streptophyta</taxon>
        <taxon>Embryophyta</taxon>
        <taxon>Tracheophyta</taxon>
        <taxon>Spermatophyta</taxon>
        <taxon>Magnoliopsida</taxon>
        <taxon>Ranunculales</taxon>
        <taxon>Papaveraceae</taxon>
        <taxon>Papaveroideae</taxon>
        <taxon>Macleaya</taxon>
    </lineage>
</organism>
<dbReference type="AlphaFoldDB" id="A0A200PTM5"/>
<dbReference type="InterPro" id="IPR000477">
    <property type="entry name" value="RT_dom"/>
</dbReference>
<evidence type="ECO:0000313" key="2">
    <source>
        <dbReference type="EMBL" id="OVA01569.1"/>
    </source>
</evidence>
<keyword evidence="3" id="KW-1185">Reference proteome</keyword>
<dbReference type="OrthoDB" id="1935611at2759"/>
<reference evidence="2 3" key="1">
    <citation type="journal article" date="2017" name="Mol. Plant">
        <title>The Genome of Medicinal Plant Macleaya cordata Provides New Insights into Benzylisoquinoline Alkaloids Metabolism.</title>
        <authorList>
            <person name="Liu X."/>
            <person name="Liu Y."/>
            <person name="Huang P."/>
            <person name="Ma Y."/>
            <person name="Qing Z."/>
            <person name="Tang Q."/>
            <person name="Cao H."/>
            <person name="Cheng P."/>
            <person name="Zheng Y."/>
            <person name="Yuan Z."/>
            <person name="Zhou Y."/>
            <person name="Liu J."/>
            <person name="Tang Z."/>
            <person name="Zhuo Y."/>
            <person name="Zhang Y."/>
            <person name="Yu L."/>
            <person name="Huang J."/>
            <person name="Yang P."/>
            <person name="Peng Q."/>
            <person name="Zhang J."/>
            <person name="Jiang W."/>
            <person name="Zhang Z."/>
            <person name="Lin K."/>
            <person name="Ro D.K."/>
            <person name="Chen X."/>
            <person name="Xiong X."/>
            <person name="Shang Y."/>
            <person name="Huang S."/>
            <person name="Zeng J."/>
        </authorList>
    </citation>
    <scope>NUCLEOTIDE SEQUENCE [LARGE SCALE GENOMIC DNA]</scope>
    <source>
        <strain evidence="3">cv. BLH2017</strain>
        <tissue evidence="2">Root</tissue>
    </source>
</reference>
<gene>
    <name evidence="2" type="ORF">BVC80_7907g1</name>
</gene>
<protein>
    <recommendedName>
        <fullName evidence="1">Reverse transcriptase domain-containing protein</fullName>
    </recommendedName>
</protein>
<dbReference type="PROSITE" id="PS50878">
    <property type="entry name" value="RT_POL"/>
    <property type="match status" value="1"/>
</dbReference>
<dbReference type="Proteomes" id="UP000195402">
    <property type="component" value="Unassembled WGS sequence"/>
</dbReference>
<sequence>MLKQVEGGFLSLHLIWKDHLITHLSFADDLIVFTKGNIESVYALKKVFKDFRSCLGLEVNRDKSDLFSAAISKEDLSYINLILNIDNGILPIRYLGLPLLATRLQVTSYQSSDY</sequence>
<comment type="caution">
    <text evidence="2">The sequence shown here is derived from an EMBL/GenBank/DDBJ whole genome shotgun (WGS) entry which is preliminary data.</text>
</comment>
<dbReference type="EMBL" id="MVGT01004042">
    <property type="protein sequence ID" value="OVA01569.1"/>
    <property type="molecule type" value="Genomic_DNA"/>
</dbReference>
<feature type="domain" description="Reverse transcriptase" evidence="1">
    <location>
        <begin position="1"/>
        <end position="83"/>
    </location>
</feature>
<name>A0A200PTM5_MACCD</name>
<evidence type="ECO:0000313" key="3">
    <source>
        <dbReference type="Proteomes" id="UP000195402"/>
    </source>
</evidence>
<proteinExistence type="predicted"/>
<dbReference type="InParanoid" id="A0A200PTM5"/>
<accession>A0A200PTM5</accession>
<evidence type="ECO:0000259" key="1">
    <source>
        <dbReference type="PROSITE" id="PS50878"/>
    </source>
</evidence>